<dbReference type="AlphaFoldDB" id="A0A0D6P489"/>
<dbReference type="EMBL" id="BANB01000061">
    <property type="protein sequence ID" value="GAN76136.1"/>
    <property type="molecule type" value="Genomic_DNA"/>
</dbReference>
<comment type="caution">
    <text evidence="2">The sequence shown here is derived from an EMBL/GenBank/DDBJ whole genome shotgun (WGS) entry which is preliminary data.</text>
</comment>
<dbReference type="PROSITE" id="PS51257">
    <property type="entry name" value="PROKAR_LIPOPROTEIN"/>
    <property type="match status" value="1"/>
</dbReference>
<dbReference type="RefSeq" id="WP_158322668.1">
    <property type="nucleotide sequence ID" value="NZ_BANB01000061.1"/>
</dbReference>
<proteinExistence type="predicted"/>
<dbReference type="Proteomes" id="UP000032680">
    <property type="component" value="Unassembled WGS sequence"/>
</dbReference>
<reference evidence="2 3" key="1">
    <citation type="submission" date="2012-11" db="EMBL/GenBank/DDBJ databases">
        <title>Whole genome sequence of Acidisphaera rubrifaciens HS-AP3.</title>
        <authorList>
            <person name="Azuma Y."/>
            <person name="Higashiura N."/>
            <person name="Hirakawa H."/>
            <person name="Matsushita K."/>
        </authorList>
    </citation>
    <scope>NUCLEOTIDE SEQUENCE [LARGE SCALE GENOMIC DNA]</scope>
    <source>
        <strain evidence="2 3">HS-AP3</strain>
    </source>
</reference>
<evidence type="ECO:0000313" key="3">
    <source>
        <dbReference type="Proteomes" id="UP000032680"/>
    </source>
</evidence>
<organism evidence="2 3">
    <name type="scientific">Acidisphaera rubrifaciens HS-AP3</name>
    <dbReference type="NCBI Taxonomy" id="1231350"/>
    <lineage>
        <taxon>Bacteria</taxon>
        <taxon>Pseudomonadati</taxon>
        <taxon>Pseudomonadota</taxon>
        <taxon>Alphaproteobacteria</taxon>
        <taxon>Acetobacterales</taxon>
        <taxon>Acetobacteraceae</taxon>
        <taxon>Acidisphaera</taxon>
    </lineage>
</organism>
<keyword evidence="1" id="KW-1133">Transmembrane helix</keyword>
<evidence type="ECO:0000256" key="1">
    <source>
        <dbReference type="SAM" id="Phobius"/>
    </source>
</evidence>
<evidence type="ECO:0000313" key="2">
    <source>
        <dbReference type="EMBL" id="GAN76136.1"/>
    </source>
</evidence>
<keyword evidence="1" id="KW-0812">Transmembrane</keyword>
<sequence length="53" mass="6203">MTTRQTARRPGRGLARTVRLAAAIGVLLTLGGCVVYPAYYRPYYYRPYYYYPY</sequence>
<accession>A0A0D6P489</accession>
<name>A0A0D6P489_9PROT</name>
<keyword evidence="1" id="KW-0472">Membrane</keyword>
<feature type="transmembrane region" description="Helical" evidence="1">
    <location>
        <begin position="20"/>
        <end position="39"/>
    </location>
</feature>
<keyword evidence="3" id="KW-1185">Reference proteome</keyword>
<protein>
    <recommendedName>
        <fullName evidence="4">Lipoprotein</fullName>
    </recommendedName>
</protein>
<evidence type="ECO:0008006" key="4">
    <source>
        <dbReference type="Google" id="ProtNLM"/>
    </source>
</evidence>
<gene>
    <name evidence="2" type="ORF">Asru_0061_02</name>
</gene>